<keyword evidence="9" id="KW-0677">Repeat</keyword>
<dbReference type="GO" id="GO:0016020">
    <property type="term" value="C:membrane"/>
    <property type="evidence" value="ECO:0007669"/>
    <property type="project" value="UniProtKB-SubCell"/>
</dbReference>
<dbReference type="Pfam" id="PF00560">
    <property type="entry name" value="LRR_1"/>
    <property type="match status" value="4"/>
</dbReference>
<feature type="domain" description="Protein kinase" evidence="22">
    <location>
        <begin position="656"/>
        <end position="1028"/>
    </location>
</feature>
<dbReference type="Pfam" id="PF13855">
    <property type="entry name" value="LRR_8"/>
    <property type="match status" value="1"/>
</dbReference>
<evidence type="ECO:0000256" key="5">
    <source>
        <dbReference type="ARBA" id="ARBA00022614"/>
    </source>
</evidence>
<evidence type="ECO:0000256" key="9">
    <source>
        <dbReference type="ARBA" id="ARBA00022737"/>
    </source>
</evidence>
<dbReference type="FunFam" id="3.80.10.10:FF:000383">
    <property type="entry name" value="Leucine-rich repeat receptor protein kinase EMS1"/>
    <property type="match status" value="1"/>
</dbReference>
<keyword evidence="7 21" id="KW-0812">Transmembrane</keyword>
<dbReference type="InterPro" id="IPR000719">
    <property type="entry name" value="Prot_kinase_dom"/>
</dbReference>
<evidence type="ECO:0000259" key="22">
    <source>
        <dbReference type="PROSITE" id="PS50011"/>
    </source>
</evidence>
<comment type="similarity">
    <text evidence="2">Belongs to the protein kinase superfamily. Ser/Thr protein kinase family.</text>
</comment>
<accession>A0A8X7Y789</accession>
<keyword evidence="15" id="KW-0675">Receptor</keyword>
<dbReference type="InterPro" id="IPR001611">
    <property type="entry name" value="Leu-rich_rpt"/>
</dbReference>
<dbReference type="PROSITE" id="PS00107">
    <property type="entry name" value="PROTEIN_KINASE_ATP"/>
    <property type="match status" value="1"/>
</dbReference>
<comment type="catalytic activity">
    <reaction evidence="18">
        <text>L-seryl-[protein] + ATP = O-phospho-L-seryl-[protein] + ADP + H(+)</text>
        <dbReference type="Rhea" id="RHEA:17989"/>
        <dbReference type="Rhea" id="RHEA-COMP:9863"/>
        <dbReference type="Rhea" id="RHEA-COMP:11604"/>
        <dbReference type="ChEBI" id="CHEBI:15378"/>
        <dbReference type="ChEBI" id="CHEBI:29999"/>
        <dbReference type="ChEBI" id="CHEBI:30616"/>
        <dbReference type="ChEBI" id="CHEBI:83421"/>
        <dbReference type="ChEBI" id="CHEBI:456216"/>
        <dbReference type="EC" id="2.7.11.1"/>
    </reaction>
</comment>
<dbReference type="PANTHER" id="PTHR45974">
    <property type="entry name" value="RECEPTOR-LIKE PROTEIN 55"/>
    <property type="match status" value="1"/>
</dbReference>
<sequence length="1028" mass="113954">MSISCCLFGAGYALEFEGIVDNMQCLLKVAGLVYVGNQDVVDEKSWLCFCAVLLLLGAPNRCTNYRSLRSGLKCVLLEIMLKLSLAEGEQGMYLQEGKLRKFCYCSALMFSIPCLFAVDALISVKNSLVDPMKHLSSWKNRGDPCASNWTGIFCFDTYATDGYLHVRELQLLNMNLSGRLTPKLGQLSRLTILDFMWNELDGSIPKEIGNISSLQLLLLNGNKLSGFLPDELGYLSKLDRLQVDKNYISGPIPASFANLSSVKHIHMNNNSIRGQIPPELSKLSTLRHLLLDNNILSGYLPPEFSVLPELRILQLDNNKFIGPGIPDTYGNLSKLAKLDLSKNELSGPLPPTLSDNITTIDLSDNHLNGSIPSFSNLPSLQRLDLSNNSLSSILGEVNLPENVTLRLGGNPICHDANIPNIIQFCEPEDGGDQTAERRTNSKVTCDVQSCPTDDFFEYVASSPVTCFCAAPLRIGYRLKSPSFSYFTPHVNQFEKYVTRSLNMSSYQLSIDSFFWEEGPRLRMYLKLFPPANNHSTMYNATEVQRIRDIFASWQFPPNDFFGPYELLNFTLLGPYAQMNVECHKEGISKGVWAAIILAAIACAVVIISAITVSIIVRNARYSQRLPRKNLPLTVQMKIDGVESFTFKEIVLATDNFNSSTQIGQGGYGKVYRGVLPDKTVVAIKRAEEGSLQGEKEFLTEIQLLSRLHHRNLVSLAGYCVERGEQSGFVNPFSKKSNGFDMLLHLYLQSLIGYLLNQPACVLCLCTDASIRVLAEWYLEGLAVWYKNLLNLLICLIITHMSVNAGMNIGSELAIDKEKLSFGARLSIALGSAKGILYLHTEANPPVFHRDIKASNILLDSKLTAKVADFGLSLLAPVMDDDGYQPNHVSTVVKGTPVSLTPLRKEPCSKDALLHGKMFSIIDSRMGSYPSKCIERFVALALWCCHDEQDKRPSMLEVVRELENILRILPEKETTEIDSASTYSRKTTPTFSGTSASSSSFWTNRDISNSSSLLGSDLSSGVIPIIPPR</sequence>
<comment type="caution">
    <text evidence="23">The sequence shown here is derived from an EMBL/GenBank/DDBJ whole genome shotgun (WGS) entry which is preliminary data.</text>
</comment>
<keyword evidence="10 19" id="KW-0547">Nucleotide-binding</keyword>
<feature type="compositionally biased region" description="Polar residues" evidence="20">
    <location>
        <begin position="976"/>
        <end position="985"/>
    </location>
</feature>
<evidence type="ECO:0000256" key="19">
    <source>
        <dbReference type="PROSITE-ProRule" id="PRU10141"/>
    </source>
</evidence>
<dbReference type="AlphaFoldDB" id="A0A8X7Y789"/>
<keyword evidence="24" id="KW-1185">Reference proteome</keyword>
<evidence type="ECO:0000256" key="11">
    <source>
        <dbReference type="ARBA" id="ARBA00022777"/>
    </source>
</evidence>
<keyword evidence="12 19" id="KW-0067">ATP-binding</keyword>
<dbReference type="Proteomes" id="UP000886885">
    <property type="component" value="Chromosome 16A"/>
</dbReference>
<dbReference type="InterPro" id="IPR003591">
    <property type="entry name" value="Leu-rich_rpt_typical-subtyp"/>
</dbReference>
<dbReference type="SMART" id="SM00220">
    <property type="entry name" value="S_TKc"/>
    <property type="match status" value="1"/>
</dbReference>
<dbReference type="EMBL" id="JAAWWB010000031">
    <property type="protein sequence ID" value="KAG6745439.1"/>
    <property type="molecule type" value="Genomic_DNA"/>
</dbReference>
<keyword evidence="14 21" id="KW-0472">Membrane</keyword>
<evidence type="ECO:0000256" key="16">
    <source>
        <dbReference type="ARBA" id="ARBA00023180"/>
    </source>
</evidence>
<evidence type="ECO:0000256" key="10">
    <source>
        <dbReference type="ARBA" id="ARBA00022741"/>
    </source>
</evidence>
<evidence type="ECO:0000256" key="4">
    <source>
        <dbReference type="ARBA" id="ARBA00022527"/>
    </source>
</evidence>
<gene>
    <name evidence="23" type="ORF">POTOM_052111</name>
</gene>
<feature type="transmembrane region" description="Helical" evidence="21">
    <location>
        <begin position="591"/>
        <end position="616"/>
    </location>
</feature>
<evidence type="ECO:0000313" key="23">
    <source>
        <dbReference type="EMBL" id="KAG6745439.1"/>
    </source>
</evidence>
<evidence type="ECO:0000256" key="6">
    <source>
        <dbReference type="ARBA" id="ARBA00022679"/>
    </source>
</evidence>
<evidence type="ECO:0000256" key="7">
    <source>
        <dbReference type="ARBA" id="ARBA00022692"/>
    </source>
</evidence>
<evidence type="ECO:0000256" key="1">
    <source>
        <dbReference type="ARBA" id="ARBA00004370"/>
    </source>
</evidence>
<dbReference type="OrthoDB" id="2020077at2759"/>
<comment type="catalytic activity">
    <reaction evidence="17">
        <text>L-threonyl-[protein] + ATP = O-phospho-L-threonyl-[protein] + ADP + H(+)</text>
        <dbReference type="Rhea" id="RHEA:46608"/>
        <dbReference type="Rhea" id="RHEA-COMP:11060"/>
        <dbReference type="Rhea" id="RHEA-COMP:11605"/>
        <dbReference type="ChEBI" id="CHEBI:15378"/>
        <dbReference type="ChEBI" id="CHEBI:30013"/>
        <dbReference type="ChEBI" id="CHEBI:30616"/>
        <dbReference type="ChEBI" id="CHEBI:61977"/>
        <dbReference type="ChEBI" id="CHEBI:456216"/>
        <dbReference type="EC" id="2.7.11.1"/>
    </reaction>
</comment>
<keyword evidence="8" id="KW-0732">Signal</keyword>
<evidence type="ECO:0000256" key="13">
    <source>
        <dbReference type="ARBA" id="ARBA00022989"/>
    </source>
</evidence>
<keyword evidence="16" id="KW-0325">Glycoprotein</keyword>
<evidence type="ECO:0000256" key="17">
    <source>
        <dbReference type="ARBA" id="ARBA00047899"/>
    </source>
</evidence>
<feature type="region of interest" description="Disordered" evidence="20">
    <location>
        <begin position="976"/>
        <end position="999"/>
    </location>
</feature>
<evidence type="ECO:0000256" key="18">
    <source>
        <dbReference type="ARBA" id="ARBA00048679"/>
    </source>
</evidence>
<dbReference type="FunFam" id="3.30.200.20:FF:000039">
    <property type="entry name" value="receptor-like protein kinase FERONIA"/>
    <property type="match status" value="1"/>
</dbReference>
<evidence type="ECO:0000256" key="12">
    <source>
        <dbReference type="ARBA" id="ARBA00022840"/>
    </source>
</evidence>
<keyword evidence="5" id="KW-0433">Leucine-rich repeat</keyword>
<dbReference type="GO" id="GO:0005524">
    <property type="term" value="F:ATP binding"/>
    <property type="evidence" value="ECO:0007669"/>
    <property type="project" value="UniProtKB-UniRule"/>
</dbReference>
<comment type="subcellular location">
    <subcellularLocation>
        <location evidence="1">Membrane</location>
    </subcellularLocation>
</comment>
<dbReference type="PROSITE" id="PS50011">
    <property type="entry name" value="PROTEIN_KINASE_DOM"/>
    <property type="match status" value="1"/>
</dbReference>
<keyword evidence="4" id="KW-0723">Serine/threonine-protein kinase</keyword>
<protein>
    <recommendedName>
        <fullName evidence="3">non-specific serine/threonine protein kinase</fullName>
        <ecNumber evidence="3">2.7.11.1</ecNumber>
    </recommendedName>
</protein>
<dbReference type="SMART" id="SM00369">
    <property type="entry name" value="LRR_TYP"/>
    <property type="match status" value="5"/>
</dbReference>
<evidence type="ECO:0000256" key="20">
    <source>
        <dbReference type="SAM" id="MobiDB-lite"/>
    </source>
</evidence>
<evidence type="ECO:0000256" key="21">
    <source>
        <dbReference type="SAM" id="Phobius"/>
    </source>
</evidence>
<dbReference type="Pfam" id="PF07714">
    <property type="entry name" value="PK_Tyr_Ser-Thr"/>
    <property type="match status" value="1"/>
</dbReference>
<dbReference type="InterPro" id="IPR013210">
    <property type="entry name" value="LRR_N_plant-typ"/>
</dbReference>
<keyword evidence="11" id="KW-0418">Kinase</keyword>
<dbReference type="GO" id="GO:0004674">
    <property type="term" value="F:protein serine/threonine kinase activity"/>
    <property type="evidence" value="ECO:0007669"/>
    <property type="project" value="UniProtKB-KW"/>
</dbReference>
<organism evidence="23 24">
    <name type="scientific">Populus tomentosa</name>
    <name type="common">Chinese white poplar</name>
    <dbReference type="NCBI Taxonomy" id="118781"/>
    <lineage>
        <taxon>Eukaryota</taxon>
        <taxon>Viridiplantae</taxon>
        <taxon>Streptophyta</taxon>
        <taxon>Embryophyta</taxon>
        <taxon>Tracheophyta</taxon>
        <taxon>Spermatophyta</taxon>
        <taxon>Magnoliopsida</taxon>
        <taxon>eudicotyledons</taxon>
        <taxon>Gunneridae</taxon>
        <taxon>Pentapetalae</taxon>
        <taxon>rosids</taxon>
        <taxon>fabids</taxon>
        <taxon>Malpighiales</taxon>
        <taxon>Salicaceae</taxon>
        <taxon>Saliceae</taxon>
        <taxon>Populus</taxon>
    </lineage>
</organism>
<dbReference type="FunFam" id="3.80.10.10:FF:000387">
    <property type="entry name" value="Probable LRR receptor-like serine/threonine-protein kinase At1g06840"/>
    <property type="match status" value="1"/>
</dbReference>
<dbReference type="InterPro" id="IPR008271">
    <property type="entry name" value="Ser/Thr_kinase_AS"/>
</dbReference>
<dbReference type="EC" id="2.7.11.1" evidence="3"/>
<dbReference type="Pfam" id="PF08263">
    <property type="entry name" value="LRRNT_2"/>
    <property type="match status" value="1"/>
</dbReference>
<dbReference type="PROSITE" id="PS51450">
    <property type="entry name" value="LRR"/>
    <property type="match status" value="2"/>
</dbReference>
<evidence type="ECO:0000256" key="14">
    <source>
        <dbReference type="ARBA" id="ARBA00023136"/>
    </source>
</evidence>
<evidence type="ECO:0000313" key="24">
    <source>
        <dbReference type="Proteomes" id="UP000886885"/>
    </source>
</evidence>
<evidence type="ECO:0000256" key="8">
    <source>
        <dbReference type="ARBA" id="ARBA00022729"/>
    </source>
</evidence>
<feature type="binding site" evidence="19">
    <location>
        <position position="684"/>
    </location>
    <ligand>
        <name>ATP</name>
        <dbReference type="ChEBI" id="CHEBI:30616"/>
    </ligand>
</feature>
<dbReference type="PROSITE" id="PS00108">
    <property type="entry name" value="PROTEIN_KINASE_ST"/>
    <property type="match status" value="1"/>
</dbReference>
<dbReference type="PANTHER" id="PTHR45974:SF216">
    <property type="entry name" value="PROTEIN KINASE DOMAIN-CONTAINING PROTEIN"/>
    <property type="match status" value="1"/>
</dbReference>
<dbReference type="InterPro" id="IPR001245">
    <property type="entry name" value="Ser-Thr/Tyr_kinase_cat_dom"/>
</dbReference>
<proteinExistence type="inferred from homology"/>
<evidence type="ECO:0000256" key="3">
    <source>
        <dbReference type="ARBA" id="ARBA00012513"/>
    </source>
</evidence>
<reference evidence="23" key="1">
    <citation type="journal article" date="2020" name="bioRxiv">
        <title>Hybrid origin of Populus tomentosa Carr. identified through genome sequencing and phylogenomic analysis.</title>
        <authorList>
            <person name="An X."/>
            <person name="Gao K."/>
            <person name="Chen Z."/>
            <person name="Li J."/>
            <person name="Yang X."/>
            <person name="Yang X."/>
            <person name="Zhou J."/>
            <person name="Guo T."/>
            <person name="Zhao T."/>
            <person name="Huang S."/>
            <person name="Miao D."/>
            <person name="Khan W.U."/>
            <person name="Rao P."/>
            <person name="Ye M."/>
            <person name="Lei B."/>
            <person name="Liao W."/>
            <person name="Wang J."/>
            <person name="Ji L."/>
            <person name="Li Y."/>
            <person name="Guo B."/>
            <person name="Mustafa N.S."/>
            <person name="Li S."/>
            <person name="Yun Q."/>
            <person name="Keller S.R."/>
            <person name="Mao J."/>
            <person name="Zhang R."/>
            <person name="Strauss S.H."/>
        </authorList>
    </citation>
    <scope>NUCLEOTIDE SEQUENCE</scope>
    <source>
        <strain evidence="23">GM15</strain>
        <tissue evidence="23">Leaf</tissue>
    </source>
</reference>
<keyword evidence="13 21" id="KW-1133">Transmembrane helix</keyword>
<evidence type="ECO:0000256" key="2">
    <source>
        <dbReference type="ARBA" id="ARBA00008684"/>
    </source>
</evidence>
<keyword evidence="6" id="KW-0808">Transferase</keyword>
<feature type="compositionally biased region" description="Low complexity" evidence="20">
    <location>
        <begin position="986"/>
        <end position="999"/>
    </location>
</feature>
<name>A0A8X7Y789_POPTO</name>
<evidence type="ECO:0000256" key="15">
    <source>
        <dbReference type="ARBA" id="ARBA00023170"/>
    </source>
</evidence>
<dbReference type="InterPro" id="IPR017441">
    <property type="entry name" value="Protein_kinase_ATP_BS"/>
</dbReference>